<dbReference type="KEGG" id="yli:2908892"/>
<accession>A0A1H6PYU4</accession>
<dbReference type="eggNOG" id="KOG3314">
    <property type="taxonomic scope" value="Eukaryota"/>
</dbReference>
<evidence type="ECO:0000313" key="10">
    <source>
        <dbReference type="Proteomes" id="UP000182444"/>
    </source>
</evidence>
<evidence type="ECO:0000313" key="9">
    <source>
        <dbReference type="EMBL" id="AOW06964.1"/>
    </source>
</evidence>
<evidence type="ECO:0000256" key="7">
    <source>
        <dbReference type="ARBA" id="ARBA00023049"/>
    </source>
</evidence>
<dbReference type="VEuPathDB" id="FungiDB:YALI1_F14409g"/>
<name>A0A1H6PYU4_YARLL</name>
<dbReference type="RefSeq" id="XP_505259.1">
    <property type="nucleotide sequence ID" value="XM_505259.3"/>
</dbReference>
<keyword evidence="7 8" id="KW-0482">Metalloprotease</keyword>
<evidence type="ECO:0000256" key="8">
    <source>
        <dbReference type="RuleBase" id="RU364057"/>
    </source>
</evidence>
<dbReference type="PANTHER" id="PTHR21711">
    <property type="entry name" value="MITOCHONDRIAL INNER MEMBRANE PROTEASE"/>
    <property type="match status" value="1"/>
</dbReference>
<dbReference type="EMBL" id="CP017558">
    <property type="protein sequence ID" value="AOW06964.1"/>
    <property type="molecule type" value="Genomic_DNA"/>
</dbReference>
<dbReference type="GO" id="GO:0005743">
    <property type="term" value="C:mitochondrial inner membrane"/>
    <property type="evidence" value="ECO:0007669"/>
    <property type="project" value="UniProtKB-SubCell"/>
</dbReference>
<keyword evidence="8" id="KW-0496">Mitochondrion</keyword>
<evidence type="ECO:0000256" key="3">
    <source>
        <dbReference type="ARBA" id="ARBA00014615"/>
    </source>
</evidence>
<organism evidence="9 10">
    <name type="scientific">Yarrowia lipolytica</name>
    <name type="common">Candida lipolytica</name>
    <dbReference type="NCBI Taxonomy" id="4952"/>
    <lineage>
        <taxon>Eukaryota</taxon>
        <taxon>Fungi</taxon>
        <taxon>Dikarya</taxon>
        <taxon>Ascomycota</taxon>
        <taxon>Saccharomycotina</taxon>
        <taxon>Dipodascomycetes</taxon>
        <taxon>Dipodascales</taxon>
        <taxon>Dipodascales incertae sedis</taxon>
        <taxon>Yarrowia</taxon>
    </lineage>
</organism>
<dbReference type="GO" id="GO:0046872">
    <property type="term" value="F:metal ion binding"/>
    <property type="evidence" value="ECO:0007669"/>
    <property type="project" value="UniProtKB-KW"/>
</dbReference>
<dbReference type="EC" id="3.4.24.-" evidence="8"/>
<keyword evidence="8" id="KW-0472">Membrane</keyword>
<evidence type="ECO:0000256" key="5">
    <source>
        <dbReference type="ARBA" id="ARBA00022723"/>
    </source>
</evidence>
<comment type="subcellular location">
    <subcellularLocation>
        <location evidence="1 8">Mitochondrion inner membrane</location>
        <topology evidence="1 8">Peripheral membrane protein</topology>
        <orientation evidence="1 8">Intermembrane side</orientation>
    </subcellularLocation>
</comment>
<dbReference type="OMA" id="EAHQNCV"/>
<dbReference type="OrthoDB" id="285308at2759"/>
<evidence type="ECO:0000256" key="2">
    <source>
        <dbReference type="ARBA" id="ARBA00009915"/>
    </source>
</evidence>
<dbReference type="GeneID" id="2908892"/>
<comment type="similarity">
    <text evidence="2 8">Belongs to the peptidase M76 family.</text>
</comment>
<dbReference type="GO" id="GO:0033615">
    <property type="term" value="P:mitochondrial proton-transporting ATP synthase complex assembly"/>
    <property type="evidence" value="ECO:0007669"/>
    <property type="project" value="TreeGrafter"/>
</dbReference>
<comment type="function">
    <text evidence="8">Has a dual role in the assembly of mitochondrial ATPase.</text>
</comment>
<reference evidence="9 10" key="1">
    <citation type="journal article" date="2016" name="PLoS ONE">
        <title>Sequence Assembly of Yarrowia lipolytica Strain W29/CLIB89 Shows Transposable Element Diversity.</title>
        <authorList>
            <person name="Magnan C."/>
            <person name="Yu J."/>
            <person name="Chang I."/>
            <person name="Jahn E."/>
            <person name="Kanomata Y."/>
            <person name="Wu J."/>
            <person name="Zeller M."/>
            <person name="Oakes M."/>
            <person name="Baldi P."/>
            <person name="Sandmeyer S."/>
        </authorList>
    </citation>
    <scope>NUCLEOTIDE SEQUENCE [LARGE SCALE GENOMIC DNA]</scope>
    <source>
        <strain evidence="10">CLIB89(W29)</strain>
    </source>
</reference>
<gene>
    <name evidence="9" type="ORF">YALI1_F14409g</name>
</gene>
<sequence>MSDKPTETVSVSESVATPAVAATEPAPSLPVVNPSSLPSGFEWWRQTMAYKTGFMSAEESVQYEQDRLIKERYAECLSCEKNKQWVMAYSPTVRFMKDQIEKIGGDISSNNVFCDHCDDFKAGGFHPKYGILVCQNHVKSRSHLEDTLAHEMVHYYDNTKFKVDWMNLKHHACSEIRASTLSGECRMMNELMKGKLARLTRGHQECAKRRAILSVMANPGCKDEAQATQVVNEVWDSCFNDTRPFDTIYR</sequence>
<evidence type="ECO:0000256" key="1">
    <source>
        <dbReference type="ARBA" id="ARBA00004137"/>
    </source>
</evidence>
<dbReference type="GO" id="GO:0004222">
    <property type="term" value="F:metalloendopeptidase activity"/>
    <property type="evidence" value="ECO:0007669"/>
    <property type="project" value="InterPro"/>
</dbReference>
<dbReference type="Proteomes" id="UP000182444">
    <property type="component" value="Chromosome 1F"/>
</dbReference>
<keyword evidence="5 8" id="KW-0479">Metal-binding</keyword>
<dbReference type="GO" id="GO:0034982">
    <property type="term" value="P:mitochondrial protein processing"/>
    <property type="evidence" value="ECO:0007669"/>
    <property type="project" value="TreeGrafter"/>
</dbReference>
<proteinExistence type="inferred from homology"/>
<dbReference type="PANTHER" id="PTHR21711:SF0">
    <property type="entry name" value="MITOCHONDRIAL INNER MEMBRANE PROTEASE ATP23 HOMOLOG"/>
    <property type="match status" value="1"/>
</dbReference>
<dbReference type="InterPro" id="IPR019165">
    <property type="entry name" value="Peptidase_M76_ATP23"/>
</dbReference>
<dbReference type="AlphaFoldDB" id="A0A1H6PYU4"/>
<keyword evidence="8" id="KW-0999">Mitochondrion inner membrane</keyword>
<evidence type="ECO:0000256" key="4">
    <source>
        <dbReference type="ARBA" id="ARBA00022670"/>
    </source>
</evidence>
<dbReference type="VEuPathDB" id="FungiDB:YALI0_F10769g"/>
<keyword evidence="6 8" id="KW-0378">Hydrolase</keyword>
<evidence type="ECO:0000256" key="6">
    <source>
        <dbReference type="ARBA" id="ARBA00022801"/>
    </source>
</evidence>
<protein>
    <recommendedName>
        <fullName evidence="3 8">Mitochondrial inner membrane protease ATP23</fullName>
        <ecNumber evidence="8">3.4.24.-</ecNumber>
    </recommendedName>
</protein>
<dbReference type="Pfam" id="PF09768">
    <property type="entry name" value="Peptidase_M76"/>
    <property type="match status" value="1"/>
</dbReference>
<keyword evidence="4 8" id="KW-0645">Protease</keyword>